<dbReference type="PROSITE" id="PS51710">
    <property type="entry name" value="G_OBG"/>
    <property type="match status" value="1"/>
</dbReference>
<comment type="similarity">
    <text evidence="1 7">Belongs to the TRAFAC class OBG-HflX-like GTPase superfamily. OBG GTPase family.</text>
</comment>
<feature type="binding site" evidence="7">
    <location>
        <begin position="271"/>
        <end position="274"/>
    </location>
    <ligand>
        <name>GTP</name>
        <dbReference type="ChEBI" id="CHEBI:37565"/>
    </ligand>
</feature>
<dbReference type="InterPro" id="IPR006073">
    <property type="entry name" value="GTP-bd"/>
</dbReference>
<comment type="subunit">
    <text evidence="7">Monomer.</text>
</comment>
<feature type="domain" description="OBG-type G" evidence="8">
    <location>
        <begin position="156"/>
        <end position="318"/>
    </location>
</feature>
<dbReference type="GO" id="GO:0042254">
    <property type="term" value="P:ribosome biogenesis"/>
    <property type="evidence" value="ECO:0007669"/>
    <property type="project" value="UniProtKB-UniRule"/>
</dbReference>
<dbReference type="GO" id="GO:0000287">
    <property type="term" value="F:magnesium ion binding"/>
    <property type="evidence" value="ECO:0007669"/>
    <property type="project" value="InterPro"/>
</dbReference>
<keyword evidence="3 7" id="KW-0547">Nucleotide-binding</keyword>
<organism evidence="10 11">
    <name type="scientific">Candidatus Kaiserbacteria bacterium RIFCSPHIGHO2_01_FULL_56_24</name>
    <dbReference type="NCBI Taxonomy" id="1798487"/>
    <lineage>
        <taxon>Bacteria</taxon>
        <taxon>Candidatus Kaiseribacteriota</taxon>
    </lineage>
</organism>
<dbReference type="PROSITE" id="PS51883">
    <property type="entry name" value="OBG"/>
    <property type="match status" value="1"/>
</dbReference>
<dbReference type="AlphaFoldDB" id="A0A1F6DH19"/>
<dbReference type="GO" id="GO:0003924">
    <property type="term" value="F:GTPase activity"/>
    <property type="evidence" value="ECO:0007669"/>
    <property type="project" value="UniProtKB-UniRule"/>
</dbReference>
<dbReference type="NCBIfam" id="TIGR02729">
    <property type="entry name" value="Obg_CgtA"/>
    <property type="match status" value="1"/>
</dbReference>
<dbReference type="GO" id="GO:0005525">
    <property type="term" value="F:GTP binding"/>
    <property type="evidence" value="ECO:0007669"/>
    <property type="project" value="UniProtKB-UniRule"/>
</dbReference>
<evidence type="ECO:0000313" key="11">
    <source>
        <dbReference type="Proteomes" id="UP000176377"/>
    </source>
</evidence>
<feature type="domain" description="Obg" evidence="9">
    <location>
        <begin position="1"/>
        <end position="155"/>
    </location>
</feature>
<evidence type="ECO:0000256" key="7">
    <source>
        <dbReference type="HAMAP-Rule" id="MF_01454"/>
    </source>
</evidence>
<dbReference type="EMBL" id="MFLA01000001">
    <property type="protein sequence ID" value="OGG60759.1"/>
    <property type="molecule type" value="Genomic_DNA"/>
</dbReference>
<sequence>MLVDDVTVRLSGGEGGGGIVGFNKTKGNQGPTGGNGGPGGDVILEGVSDISALQQFRYTKEFKAKDGGVGSTRLLDGKRGEDLVMKIPVGTVITNLDTGEKREFFKEGEQYLVAHGGYRGRGNFHFRASTNTTPTESEEGKPGESFEFRLELKMIADVGLVGLPNAGKSSLLNALTGAHSKIGNYAFTTLEPHLGAYYGLILADVPGLIEGASEGKGLGDKFLRHIERTRSIFHLISAESEDVLLDYDIIRKELGAFNPALLEKPEQLFLTKADMVTPEEAADKVKALKKANKNVVAISVIDDESMKKVKEILNAIAKERSAP</sequence>
<dbReference type="InterPro" id="IPR006074">
    <property type="entry name" value="GTP1-OBG_CS"/>
</dbReference>
<dbReference type="InterPro" id="IPR036726">
    <property type="entry name" value="GTP1_OBG_dom_sf"/>
</dbReference>
<dbReference type="Gene3D" id="3.40.50.300">
    <property type="entry name" value="P-loop containing nucleotide triphosphate hydrolases"/>
    <property type="match status" value="1"/>
</dbReference>
<dbReference type="FunFam" id="2.70.210.12:FF:000001">
    <property type="entry name" value="GTPase Obg"/>
    <property type="match status" value="1"/>
</dbReference>
<feature type="binding site" evidence="7">
    <location>
        <begin position="187"/>
        <end position="191"/>
    </location>
    <ligand>
        <name>GTP</name>
        <dbReference type="ChEBI" id="CHEBI:37565"/>
    </ligand>
</feature>
<evidence type="ECO:0000256" key="2">
    <source>
        <dbReference type="ARBA" id="ARBA00022490"/>
    </source>
</evidence>
<dbReference type="PIRSF" id="PIRSF002401">
    <property type="entry name" value="GTP_bd_Obg/CgtA"/>
    <property type="match status" value="1"/>
</dbReference>
<dbReference type="PANTHER" id="PTHR11702">
    <property type="entry name" value="DEVELOPMENTALLY REGULATED GTP-BINDING PROTEIN-RELATED"/>
    <property type="match status" value="1"/>
</dbReference>
<proteinExistence type="inferred from homology"/>
<keyword evidence="6 7" id="KW-0342">GTP-binding</keyword>
<feature type="binding site" evidence="7">
    <location>
        <begin position="204"/>
        <end position="207"/>
    </location>
    <ligand>
        <name>GTP</name>
        <dbReference type="ChEBI" id="CHEBI:37565"/>
    </ligand>
</feature>
<dbReference type="Proteomes" id="UP000176377">
    <property type="component" value="Unassembled WGS sequence"/>
</dbReference>
<feature type="binding site" evidence="7">
    <location>
        <begin position="162"/>
        <end position="169"/>
    </location>
    <ligand>
        <name>GTP</name>
        <dbReference type="ChEBI" id="CHEBI:37565"/>
    </ligand>
</feature>
<dbReference type="SUPFAM" id="SSF82051">
    <property type="entry name" value="Obg GTP-binding protein N-terminal domain"/>
    <property type="match status" value="1"/>
</dbReference>
<feature type="binding site" evidence="7">
    <location>
        <position position="189"/>
    </location>
    <ligand>
        <name>Mg(2+)</name>
        <dbReference type="ChEBI" id="CHEBI:18420"/>
    </ligand>
</feature>
<keyword evidence="5 7" id="KW-0460">Magnesium</keyword>
<evidence type="ECO:0000259" key="8">
    <source>
        <dbReference type="PROSITE" id="PS51710"/>
    </source>
</evidence>
<keyword evidence="7" id="KW-0479">Metal-binding</keyword>
<gene>
    <name evidence="7" type="primary">obg</name>
    <name evidence="10" type="ORF">A2765_01435</name>
</gene>
<dbReference type="HAMAP" id="MF_01454">
    <property type="entry name" value="GTPase_Obg"/>
    <property type="match status" value="1"/>
</dbReference>
<dbReference type="PANTHER" id="PTHR11702:SF31">
    <property type="entry name" value="MITOCHONDRIAL RIBOSOME-ASSOCIATED GTPASE 2"/>
    <property type="match status" value="1"/>
</dbReference>
<evidence type="ECO:0000313" key="10">
    <source>
        <dbReference type="EMBL" id="OGG60759.1"/>
    </source>
</evidence>
<evidence type="ECO:0000256" key="6">
    <source>
        <dbReference type="ARBA" id="ARBA00023134"/>
    </source>
</evidence>
<comment type="function">
    <text evidence="7">An essential GTPase which binds GTP, GDP and possibly (p)ppGpp with moderate affinity, with high nucleotide exchange rates and a fairly low GTP hydrolysis rate. Plays a role in control of the cell cycle, stress response, ribosome biogenesis and in those bacteria that undergo differentiation, in morphogenesis control.</text>
</comment>
<dbReference type="InterPro" id="IPR014100">
    <property type="entry name" value="GTP-bd_Obg/CgtA"/>
</dbReference>
<evidence type="ECO:0000256" key="5">
    <source>
        <dbReference type="ARBA" id="ARBA00022842"/>
    </source>
</evidence>
<comment type="caution">
    <text evidence="10">The sequence shown here is derived from an EMBL/GenBank/DDBJ whole genome shotgun (WGS) entry which is preliminary data.</text>
</comment>
<comment type="cofactor">
    <cofactor evidence="7">
        <name>Mg(2+)</name>
        <dbReference type="ChEBI" id="CHEBI:18420"/>
    </cofactor>
</comment>
<comment type="subcellular location">
    <subcellularLocation>
        <location evidence="7">Cytoplasm</location>
    </subcellularLocation>
</comment>
<name>A0A1F6DH19_9BACT</name>
<evidence type="ECO:0000256" key="1">
    <source>
        <dbReference type="ARBA" id="ARBA00007699"/>
    </source>
</evidence>
<protein>
    <recommendedName>
        <fullName evidence="7">GTPase Obg</fullName>
        <ecNumber evidence="7">3.6.5.-</ecNumber>
    </recommendedName>
    <alternativeName>
        <fullName evidence="7">GTP-binding protein Obg</fullName>
    </alternativeName>
</protein>
<dbReference type="Pfam" id="PF01018">
    <property type="entry name" value="GTP1_OBG"/>
    <property type="match status" value="1"/>
</dbReference>
<dbReference type="Pfam" id="PF01926">
    <property type="entry name" value="MMR_HSR1"/>
    <property type="match status" value="1"/>
</dbReference>
<dbReference type="InterPro" id="IPR027417">
    <property type="entry name" value="P-loop_NTPase"/>
</dbReference>
<dbReference type="GO" id="GO:0005737">
    <property type="term" value="C:cytoplasm"/>
    <property type="evidence" value="ECO:0007669"/>
    <property type="project" value="UniProtKB-SubCell"/>
</dbReference>
<dbReference type="Gene3D" id="2.70.210.12">
    <property type="entry name" value="GTP1/OBG domain"/>
    <property type="match status" value="1"/>
</dbReference>
<dbReference type="EC" id="3.6.5.-" evidence="7"/>
<dbReference type="InterPro" id="IPR006169">
    <property type="entry name" value="GTP1_OBG_dom"/>
</dbReference>
<evidence type="ECO:0000256" key="3">
    <source>
        <dbReference type="ARBA" id="ARBA00022741"/>
    </source>
</evidence>
<evidence type="ECO:0000259" key="9">
    <source>
        <dbReference type="PROSITE" id="PS51883"/>
    </source>
</evidence>
<dbReference type="PRINTS" id="PR00326">
    <property type="entry name" value="GTP1OBG"/>
</dbReference>
<feature type="binding site" evidence="7">
    <location>
        <position position="169"/>
    </location>
    <ligand>
        <name>Mg(2+)</name>
        <dbReference type="ChEBI" id="CHEBI:18420"/>
    </ligand>
</feature>
<dbReference type="CDD" id="cd01898">
    <property type="entry name" value="Obg"/>
    <property type="match status" value="1"/>
</dbReference>
<dbReference type="PROSITE" id="PS00905">
    <property type="entry name" value="GTP1_OBG"/>
    <property type="match status" value="1"/>
</dbReference>
<evidence type="ECO:0000256" key="4">
    <source>
        <dbReference type="ARBA" id="ARBA00022801"/>
    </source>
</evidence>
<keyword evidence="2 7" id="KW-0963">Cytoplasm</keyword>
<feature type="binding site" evidence="7">
    <location>
        <begin position="299"/>
        <end position="301"/>
    </location>
    <ligand>
        <name>GTP</name>
        <dbReference type="ChEBI" id="CHEBI:37565"/>
    </ligand>
</feature>
<dbReference type="InterPro" id="IPR045086">
    <property type="entry name" value="OBG_GTPase"/>
</dbReference>
<accession>A0A1F6DH19</accession>
<reference evidence="10 11" key="1">
    <citation type="journal article" date="2016" name="Nat. Commun.">
        <title>Thousands of microbial genomes shed light on interconnected biogeochemical processes in an aquifer system.</title>
        <authorList>
            <person name="Anantharaman K."/>
            <person name="Brown C.T."/>
            <person name="Hug L.A."/>
            <person name="Sharon I."/>
            <person name="Castelle C.J."/>
            <person name="Probst A.J."/>
            <person name="Thomas B.C."/>
            <person name="Singh A."/>
            <person name="Wilkins M.J."/>
            <person name="Karaoz U."/>
            <person name="Brodie E.L."/>
            <person name="Williams K.H."/>
            <person name="Hubbard S.S."/>
            <person name="Banfield J.F."/>
        </authorList>
    </citation>
    <scope>NUCLEOTIDE SEQUENCE [LARGE SCALE GENOMIC DNA]</scope>
</reference>
<dbReference type="NCBIfam" id="NF008956">
    <property type="entry name" value="PRK12299.1"/>
    <property type="match status" value="1"/>
</dbReference>
<dbReference type="InterPro" id="IPR031167">
    <property type="entry name" value="G_OBG"/>
</dbReference>
<keyword evidence="4 7" id="KW-0378">Hydrolase</keyword>
<dbReference type="SUPFAM" id="SSF52540">
    <property type="entry name" value="P-loop containing nucleoside triphosphate hydrolases"/>
    <property type="match status" value="1"/>
</dbReference>